<dbReference type="Gene3D" id="3.40.50.1440">
    <property type="entry name" value="Tubulin/FtsZ, GTPase domain"/>
    <property type="match status" value="1"/>
</dbReference>
<dbReference type="InterPro" id="IPR045061">
    <property type="entry name" value="FtsZ/CetZ"/>
</dbReference>
<evidence type="ECO:0000256" key="2">
    <source>
        <dbReference type="ARBA" id="ARBA00022741"/>
    </source>
</evidence>
<reference evidence="7" key="1">
    <citation type="journal article" date="2015" name="Nature">
        <title>Complex archaea that bridge the gap between prokaryotes and eukaryotes.</title>
        <authorList>
            <person name="Spang A."/>
            <person name="Saw J.H."/>
            <person name="Jorgensen S.L."/>
            <person name="Zaremba-Niedzwiedzka K."/>
            <person name="Martijn J."/>
            <person name="Lind A.E."/>
            <person name="van Eijk R."/>
            <person name="Schleper C."/>
            <person name="Guy L."/>
            <person name="Ettema T.J."/>
        </authorList>
    </citation>
    <scope>NUCLEOTIDE SEQUENCE</scope>
</reference>
<dbReference type="InterPro" id="IPR020805">
    <property type="entry name" value="Cell_div_FtsZ_CS"/>
</dbReference>
<feature type="region of interest" description="Disordered" evidence="4">
    <location>
        <begin position="335"/>
        <end position="362"/>
    </location>
</feature>
<dbReference type="SUPFAM" id="SSF55307">
    <property type="entry name" value="Tubulin C-terminal domain-like"/>
    <property type="match status" value="1"/>
</dbReference>
<dbReference type="GO" id="GO:0032153">
    <property type="term" value="C:cell division site"/>
    <property type="evidence" value="ECO:0007669"/>
    <property type="project" value="TreeGrafter"/>
</dbReference>
<dbReference type="SMART" id="SM00864">
    <property type="entry name" value="Tubulin"/>
    <property type="match status" value="1"/>
</dbReference>
<evidence type="ECO:0000256" key="3">
    <source>
        <dbReference type="ARBA" id="ARBA00023134"/>
    </source>
</evidence>
<dbReference type="InterPro" id="IPR000158">
    <property type="entry name" value="Cell_div_FtsZ"/>
</dbReference>
<feature type="domain" description="Tubulin/FtsZ 2-layer sandwich" evidence="6">
    <location>
        <begin position="215"/>
        <end position="333"/>
    </location>
</feature>
<evidence type="ECO:0008006" key="8">
    <source>
        <dbReference type="Google" id="ProtNLM"/>
    </source>
</evidence>
<evidence type="ECO:0000256" key="4">
    <source>
        <dbReference type="SAM" id="MobiDB-lite"/>
    </source>
</evidence>
<proteinExistence type="inferred from homology"/>
<organism evidence="7">
    <name type="scientific">marine sediment metagenome</name>
    <dbReference type="NCBI Taxonomy" id="412755"/>
    <lineage>
        <taxon>unclassified sequences</taxon>
        <taxon>metagenomes</taxon>
        <taxon>ecological metagenomes</taxon>
    </lineage>
</organism>
<dbReference type="AlphaFoldDB" id="A0A0F9QQX8"/>
<evidence type="ECO:0000259" key="6">
    <source>
        <dbReference type="SMART" id="SM00865"/>
    </source>
</evidence>
<dbReference type="GO" id="GO:0003924">
    <property type="term" value="F:GTPase activity"/>
    <property type="evidence" value="ECO:0007669"/>
    <property type="project" value="InterPro"/>
</dbReference>
<dbReference type="PANTHER" id="PTHR30314">
    <property type="entry name" value="CELL DIVISION PROTEIN FTSZ-RELATED"/>
    <property type="match status" value="1"/>
</dbReference>
<dbReference type="Pfam" id="PF00091">
    <property type="entry name" value="Tubulin"/>
    <property type="match status" value="1"/>
</dbReference>
<gene>
    <name evidence="7" type="ORF">LCGC14_0688750</name>
</gene>
<comment type="caution">
    <text evidence="7">The sequence shown here is derived from an EMBL/GenBank/DDBJ whole genome shotgun (WGS) entry which is preliminary data.</text>
</comment>
<dbReference type="InterPro" id="IPR036525">
    <property type="entry name" value="Tubulin/FtsZ_GTPase_sf"/>
</dbReference>
<dbReference type="GO" id="GO:0051301">
    <property type="term" value="P:cell division"/>
    <property type="evidence" value="ECO:0007669"/>
    <property type="project" value="TreeGrafter"/>
</dbReference>
<dbReference type="Pfam" id="PF12327">
    <property type="entry name" value="FtsZ_C"/>
    <property type="match status" value="1"/>
</dbReference>
<sequence>MSEEVKGKLKFRLVEERYGAKIKVVGIGGGGGNAINRMIEAGIEGVKFITVNTDLQALNNTKAGTQIQIGEQLTKGLGSGGRPDIGKQAALEDTEKLASILEDSDMVFLTAGLGGGTGTGATPVLANLASEMDILAIAIVTLPFQFEGKIRSKQAEEGLAELKTTVDTVISIPNERLLETVMLDTSIQDAFKMADDILRQAAQGISDLITKPGLINLDFADVKSIMKGMGMAFMGTGLASGENRAVDAAEKAISSPLLIDTSIEGAQGVLINITGGRDLTLHEVSKASQLIHSQAHPEANIIFGTVIDESMKETAKVTVIATGFGLAPRREIAPHTDISSLSQEAPSPTVKSDTPPYLFEPKGSEVLWNRPAWEKQWEPYETPSFIRKNKQAPIRKIPREIS</sequence>
<dbReference type="NCBIfam" id="TIGR00065">
    <property type="entry name" value="ftsZ"/>
    <property type="match status" value="1"/>
</dbReference>
<keyword evidence="2" id="KW-0547">Nucleotide-binding</keyword>
<dbReference type="InterPro" id="IPR024757">
    <property type="entry name" value="FtsZ_C"/>
</dbReference>
<dbReference type="InterPro" id="IPR037103">
    <property type="entry name" value="Tubulin/FtsZ-like_C"/>
</dbReference>
<evidence type="ECO:0000313" key="7">
    <source>
        <dbReference type="EMBL" id="KKN44869.1"/>
    </source>
</evidence>
<dbReference type="PANTHER" id="PTHR30314:SF3">
    <property type="entry name" value="MITOCHONDRIAL DIVISION PROTEIN FSZA"/>
    <property type="match status" value="1"/>
</dbReference>
<dbReference type="InterPro" id="IPR008280">
    <property type="entry name" value="Tub_FtsZ_C"/>
</dbReference>
<dbReference type="HAMAP" id="MF_00909">
    <property type="entry name" value="FtsZ"/>
    <property type="match status" value="1"/>
</dbReference>
<keyword evidence="3" id="KW-0342">GTP-binding</keyword>
<protein>
    <recommendedName>
        <fullName evidence="8">Cell division protein FtsZ</fullName>
    </recommendedName>
</protein>
<dbReference type="EMBL" id="LAZR01001423">
    <property type="protein sequence ID" value="KKN44869.1"/>
    <property type="molecule type" value="Genomic_DNA"/>
</dbReference>
<dbReference type="GO" id="GO:0005525">
    <property type="term" value="F:GTP binding"/>
    <property type="evidence" value="ECO:0007669"/>
    <property type="project" value="UniProtKB-KW"/>
</dbReference>
<dbReference type="CDD" id="cd02201">
    <property type="entry name" value="FtsZ_type1"/>
    <property type="match status" value="1"/>
</dbReference>
<dbReference type="SUPFAM" id="SSF52490">
    <property type="entry name" value="Tubulin nucleotide-binding domain-like"/>
    <property type="match status" value="1"/>
</dbReference>
<dbReference type="PRINTS" id="PR00423">
    <property type="entry name" value="CELLDVISFTSZ"/>
</dbReference>
<accession>A0A0F9QQX8</accession>
<feature type="domain" description="Tubulin/FtsZ GTPase" evidence="5">
    <location>
        <begin position="21"/>
        <end position="213"/>
    </location>
</feature>
<evidence type="ECO:0000259" key="5">
    <source>
        <dbReference type="SMART" id="SM00864"/>
    </source>
</evidence>
<dbReference type="Gene3D" id="3.30.1330.20">
    <property type="entry name" value="Tubulin/FtsZ, C-terminal domain"/>
    <property type="match status" value="1"/>
</dbReference>
<feature type="compositionally biased region" description="Polar residues" evidence="4">
    <location>
        <begin position="337"/>
        <end position="352"/>
    </location>
</feature>
<dbReference type="SMART" id="SM00865">
    <property type="entry name" value="Tubulin_C"/>
    <property type="match status" value="1"/>
</dbReference>
<dbReference type="InterPro" id="IPR018316">
    <property type="entry name" value="Tubulin/FtsZ_2-layer-sand-dom"/>
</dbReference>
<dbReference type="GO" id="GO:0005737">
    <property type="term" value="C:cytoplasm"/>
    <property type="evidence" value="ECO:0007669"/>
    <property type="project" value="TreeGrafter"/>
</dbReference>
<dbReference type="PROSITE" id="PS01134">
    <property type="entry name" value="FTSZ_1"/>
    <property type="match status" value="1"/>
</dbReference>
<dbReference type="FunFam" id="3.40.50.1440:FF:000001">
    <property type="entry name" value="Cell division protein FtsZ"/>
    <property type="match status" value="1"/>
</dbReference>
<comment type="similarity">
    <text evidence="1">Belongs to the FtsZ family.</text>
</comment>
<dbReference type="PROSITE" id="PS01135">
    <property type="entry name" value="FTSZ_2"/>
    <property type="match status" value="1"/>
</dbReference>
<evidence type="ECO:0000256" key="1">
    <source>
        <dbReference type="ARBA" id="ARBA00009690"/>
    </source>
</evidence>
<name>A0A0F9QQX8_9ZZZZ</name>
<dbReference type="InterPro" id="IPR003008">
    <property type="entry name" value="Tubulin_FtsZ_GTPase"/>
</dbReference>